<keyword evidence="3" id="KW-1185">Reference proteome</keyword>
<evidence type="ECO:0000313" key="3">
    <source>
        <dbReference type="Proteomes" id="UP000762676"/>
    </source>
</evidence>
<sequence>MDFFPDTAAGPVTGESDTLDKPDWDDLEVTWGQGGAKSFMKQPRTVQEATDAGFVQVGSSVCGENGVYNGIAYVKDEDYSVTLLFDVNGFIAGIQHGIPKQDADTTGYPSEKIQPPMVLVEDRYVLTAYFTDPNTICSSGRTRSVFNVEGTGTDLWLQTGNTASEVTLIPYYQTGLNVTNWTEGKCFPTMGKHYWYNVTVDMDCDTFYPVFLLYNGGKLNSFGWALLTGLDSVNYEHPIIPALGVSA</sequence>
<protein>
    <recommendedName>
        <fullName evidence="4">IgGFc-binding protein N-terminal domain-containing protein</fullName>
    </recommendedName>
</protein>
<gene>
    <name evidence="2" type="ORF">ElyMa_000353100</name>
</gene>
<organism evidence="2 3">
    <name type="scientific">Elysia marginata</name>
    <dbReference type="NCBI Taxonomy" id="1093978"/>
    <lineage>
        <taxon>Eukaryota</taxon>
        <taxon>Metazoa</taxon>
        <taxon>Spiralia</taxon>
        <taxon>Lophotrochozoa</taxon>
        <taxon>Mollusca</taxon>
        <taxon>Gastropoda</taxon>
        <taxon>Heterobranchia</taxon>
        <taxon>Euthyneura</taxon>
        <taxon>Panpulmonata</taxon>
        <taxon>Sacoglossa</taxon>
        <taxon>Placobranchoidea</taxon>
        <taxon>Plakobranchidae</taxon>
        <taxon>Elysia</taxon>
    </lineage>
</organism>
<proteinExistence type="predicted"/>
<feature type="region of interest" description="Disordered" evidence="1">
    <location>
        <begin position="1"/>
        <end position="20"/>
    </location>
</feature>
<comment type="caution">
    <text evidence="2">The sequence shown here is derived from an EMBL/GenBank/DDBJ whole genome shotgun (WGS) entry which is preliminary data.</text>
</comment>
<evidence type="ECO:0000313" key="2">
    <source>
        <dbReference type="EMBL" id="GFR71423.1"/>
    </source>
</evidence>
<evidence type="ECO:0000256" key="1">
    <source>
        <dbReference type="SAM" id="MobiDB-lite"/>
    </source>
</evidence>
<dbReference type="AlphaFoldDB" id="A0AAV4FDE5"/>
<dbReference type="Proteomes" id="UP000762676">
    <property type="component" value="Unassembled WGS sequence"/>
</dbReference>
<reference evidence="2 3" key="1">
    <citation type="journal article" date="2021" name="Elife">
        <title>Chloroplast acquisition without the gene transfer in kleptoplastic sea slugs, Plakobranchus ocellatus.</title>
        <authorList>
            <person name="Maeda T."/>
            <person name="Takahashi S."/>
            <person name="Yoshida T."/>
            <person name="Shimamura S."/>
            <person name="Takaki Y."/>
            <person name="Nagai Y."/>
            <person name="Toyoda A."/>
            <person name="Suzuki Y."/>
            <person name="Arimoto A."/>
            <person name="Ishii H."/>
            <person name="Satoh N."/>
            <person name="Nishiyama T."/>
            <person name="Hasebe M."/>
            <person name="Maruyama T."/>
            <person name="Minagawa J."/>
            <person name="Obokata J."/>
            <person name="Shigenobu S."/>
        </authorList>
    </citation>
    <scope>NUCLEOTIDE SEQUENCE [LARGE SCALE GENOMIC DNA]</scope>
</reference>
<accession>A0AAV4FDE5</accession>
<name>A0AAV4FDE5_9GAST</name>
<evidence type="ECO:0008006" key="4">
    <source>
        <dbReference type="Google" id="ProtNLM"/>
    </source>
</evidence>
<dbReference type="EMBL" id="BMAT01000696">
    <property type="protein sequence ID" value="GFR71423.1"/>
    <property type="molecule type" value="Genomic_DNA"/>
</dbReference>